<evidence type="ECO:0000313" key="1">
    <source>
        <dbReference type="EMBL" id="PNX74010.1"/>
    </source>
</evidence>
<organism evidence="1 2">
    <name type="scientific">Trifolium pratense</name>
    <name type="common">Red clover</name>
    <dbReference type="NCBI Taxonomy" id="57577"/>
    <lineage>
        <taxon>Eukaryota</taxon>
        <taxon>Viridiplantae</taxon>
        <taxon>Streptophyta</taxon>
        <taxon>Embryophyta</taxon>
        <taxon>Tracheophyta</taxon>
        <taxon>Spermatophyta</taxon>
        <taxon>Magnoliopsida</taxon>
        <taxon>eudicotyledons</taxon>
        <taxon>Gunneridae</taxon>
        <taxon>Pentapetalae</taxon>
        <taxon>rosids</taxon>
        <taxon>fabids</taxon>
        <taxon>Fabales</taxon>
        <taxon>Fabaceae</taxon>
        <taxon>Papilionoideae</taxon>
        <taxon>50 kb inversion clade</taxon>
        <taxon>NPAAA clade</taxon>
        <taxon>Hologalegina</taxon>
        <taxon>IRL clade</taxon>
        <taxon>Trifolieae</taxon>
        <taxon>Trifolium</taxon>
    </lineage>
</organism>
<comment type="caution">
    <text evidence="1">The sequence shown here is derived from an EMBL/GenBank/DDBJ whole genome shotgun (WGS) entry which is preliminary data.</text>
</comment>
<dbReference type="PANTHER" id="PTHR31973:SF187">
    <property type="entry name" value="MUTATOR TRANSPOSASE MUDRA PROTEIN"/>
    <property type="match status" value="1"/>
</dbReference>
<proteinExistence type="predicted"/>
<gene>
    <name evidence="1" type="ORF">L195_g029921</name>
</gene>
<evidence type="ECO:0000313" key="2">
    <source>
        <dbReference type="Proteomes" id="UP000236291"/>
    </source>
</evidence>
<reference evidence="1 2" key="1">
    <citation type="journal article" date="2014" name="Am. J. Bot.">
        <title>Genome assembly and annotation for red clover (Trifolium pratense; Fabaceae).</title>
        <authorList>
            <person name="Istvanek J."/>
            <person name="Jaros M."/>
            <person name="Krenek A."/>
            <person name="Repkova J."/>
        </authorList>
    </citation>
    <scope>NUCLEOTIDE SEQUENCE [LARGE SCALE GENOMIC DNA]</scope>
    <source>
        <strain evidence="2">cv. Tatra</strain>
        <tissue evidence="1">Young leaves</tissue>
    </source>
</reference>
<dbReference type="Proteomes" id="UP000236291">
    <property type="component" value="Unassembled WGS sequence"/>
</dbReference>
<protein>
    <submittedName>
        <fullName evidence="1">Pentatricopeptide repeat-containing protein at1g77405-like protein</fullName>
    </submittedName>
</protein>
<reference evidence="1 2" key="2">
    <citation type="journal article" date="2017" name="Front. Plant Sci.">
        <title>Gene Classification and Mining of Molecular Markers Useful in Red Clover (Trifolium pratense) Breeding.</title>
        <authorList>
            <person name="Istvanek J."/>
            <person name="Dluhosova J."/>
            <person name="Dluhos P."/>
            <person name="Patkova L."/>
            <person name="Nedelnik J."/>
            <person name="Repkova J."/>
        </authorList>
    </citation>
    <scope>NUCLEOTIDE SEQUENCE [LARGE SCALE GENOMIC DNA]</scope>
    <source>
        <strain evidence="2">cv. Tatra</strain>
        <tissue evidence="1">Young leaves</tissue>
    </source>
</reference>
<dbReference type="AlphaFoldDB" id="A0A2K3L673"/>
<dbReference type="PANTHER" id="PTHR31973">
    <property type="entry name" value="POLYPROTEIN, PUTATIVE-RELATED"/>
    <property type="match status" value="1"/>
</dbReference>
<name>A0A2K3L673_TRIPR</name>
<sequence length="195" mass="21799">MMDGVDSGYKAMVLDQHVIELGLYAMNKMEAAHIWVEYNVKDILQNVGCEEDRADCVDDGFDITELPFIVANTTRSKKKLLVKRKGDMGESSAVGEGFAALITKQHLSKDVKVTEIMHDKRRTHSLQVSFGRAKEVVEGDAAKQYSLLWRPFIGVDGCFLKTKYGGQLLIAVGRDANDEYFPLAFGLVETKMQMT</sequence>
<dbReference type="EMBL" id="ASHM01026872">
    <property type="protein sequence ID" value="PNX74010.1"/>
    <property type="molecule type" value="Genomic_DNA"/>
</dbReference>
<accession>A0A2K3L673</accession>